<dbReference type="InterPro" id="IPR005835">
    <property type="entry name" value="NTP_transferase_dom"/>
</dbReference>
<dbReference type="SUPFAM" id="SSF54631">
    <property type="entry name" value="CBS-domain pair"/>
    <property type="match status" value="1"/>
</dbReference>
<protein>
    <submittedName>
        <fullName evidence="3">Sugar-phosphate nucleotide transferase</fullName>
    </submittedName>
</protein>
<feature type="domain" description="CBS" evidence="2">
    <location>
        <begin position="81"/>
        <end position="137"/>
    </location>
</feature>
<dbReference type="Proteomes" id="UP000191931">
    <property type="component" value="Unassembled WGS sequence"/>
</dbReference>
<gene>
    <name evidence="3" type="ORF">MTBBW1_2560011</name>
</gene>
<dbReference type="RefSeq" id="WP_080809687.1">
    <property type="nucleotide sequence ID" value="NZ_LT828570.1"/>
</dbReference>
<dbReference type="InterPro" id="IPR050486">
    <property type="entry name" value="Mannose-1P_guanyltransferase"/>
</dbReference>
<dbReference type="Gene3D" id="3.90.550.10">
    <property type="entry name" value="Spore Coat Polysaccharide Biosynthesis Protein SpsA, Chain A"/>
    <property type="match status" value="1"/>
</dbReference>
<reference evidence="3 4" key="1">
    <citation type="submission" date="2017-03" db="EMBL/GenBank/DDBJ databases">
        <authorList>
            <person name="Afonso C.L."/>
            <person name="Miller P.J."/>
            <person name="Scott M.A."/>
            <person name="Spackman E."/>
            <person name="Goraichik I."/>
            <person name="Dimitrov K.M."/>
            <person name="Suarez D.L."/>
            <person name="Swayne D.E."/>
        </authorList>
    </citation>
    <scope>NUCLEOTIDE SEQUENCE [LARGE SCALE GENOMIC DNA]</scope>
    <source>
        <strain evidence="3">PRJEB14757</strain>
    </source>
</reference>
<sequence>MNYKDKKLIYRYPFEQLPLASIILTENATVMDALKGLEECGKNIQCIVNANGQMTGIVTDGDIRRGLLNGLRLDTPIPRLMTRKFHYVDENVDRNSVLDLMKAMKISQIPVLDQHRQLAGIHFLEDFIGYESLSNAVVIMAGGKGTRLRPLTEKIPKPLLKVAGRPIIERLILRLVGFGFQQIFVSVNYLADMICDYLGDGSSLGCSIHYLKEDIELGTGGALALLPQTITEPILVLNGDLLTEANFAEIVDFHKKNDAHATIVAKHYCHSVPYGTLHFKENRLISIEEKPDISCFINTGIYVINSSLLKFVDQNMFFPITKLFERCLNEDLPVSVYHLEREWRDMGNIKEFRSAQGKE</sequence>
<dbReference type="Pfam" id="PF00483">
    <property type="entry name" value="NTP_transferase"/>
    <property type="match status" value="1"/>
</dbReference>
<accession>A0A1W1HES6</accession>
<evidence type="ECO:0000259" key="2">
    <source>
        <dbReference type="PROSITE" id="PS51371"/>
    </source>
</evidence>
<evidence type="ECO:0000256" key="1">
    <source>
        <dbReference type="PROSITE-ProRule" id="PRU00703"/>
    </source>
</evidence>
<dbReference type="InterPro" id="IPR029044">
    <property type="entry name" value="Nucleotide-diphossugar_trans"/>
</dbReference>
<dbReference type="GO" id="GO:0016740">
    <property type="term" value="F:transferase activity"/>
    <property type="evidence" value="ECO:0007669"/>
    <property type="project" value="UniProtKB-KW"/>
</dbReference>
<name>A0A1W1HES6_9BACT</name>
<keyword evidence="1" id="KW-0129">CBS domain</keyword>
<dbReference type="EMBL" id="FWEV01000175">
    <property type="protein sequence ID" value="SLM30970.1"/>
    <property type="molecule type" value="Genomic_DNA"/>
</dbReference>
<keyword evidence="3" id="KW-0808">Transferase</keyword>
<evidence type="ECO:0000313" key="3">
    <source>
        <dbReference type="EMBL" id="SLM30970.1"/>
    </source>
</evidence>
<dbReference type="SUPFAM" id="SSF53448">
    <property type="entry name" value="Nucleotide-diphospho-sugar transferases"/>
    <property type="match status" value="1"/>
</dbReference>
<dbReference type="PROSITE" id="PS51371">
    <property type="entry name" value="CBS"/>
    <property type="match status" value="1"/>
</dbReference>
<dbReference type="PANTHER" id="PTHR22572">
    <property type="entry name" value="SUGAR-1-PHOSPHATE GUANYL TRANSFERASE"/>
    <property type="match status" value="1"/>
</dbReference>
<dbReference type="InterPro" id="IPR046342">
    <property type="entry name" value="CBS_dom_sf"/>
</dbReference>
<dbReference type="AlphaFoldDB" id="A0A1W1HES6"/>
<keyword evidence="4" id="KW-1185">Reference proteome</keyword>
<dbReference type="Gene3D" id="3.10.580.10">
    <property type="entry name" value="CBS-domain"/>
    <property type="match status" value="1"/>
</dbReference>
<proteinExistence type="predicted"/>
<dbReference type="Pfam" id="PF00571">
    <property type="entry name" value="CBS"/>
    <property type="match status" value="2"/>
</dbReference>
<dbReference type="InterPro" id="IPR000644">
    <property type="entry name" value="CBS_dom"/>
</dbReference>
<organism evidence="3 4">
    <name type="scientific">Desulfamplus magnetovallimortis</name>
    <dbReference type="NCBI Taxonomy" id="1246637"/>
    <lineage>
        <taxon>Bacteria</taxon>
        <taxon>Pseudomonadati</taxon>
        <taxon>Thermodesulfobacteriota</taxon>
        <taxon>Desulfobacteria</taxon>
        <taxon>Desulfobacterales</taxon>
        <taxon>Desulfobacteraceae</taxon>
        <taxon>Desulfamplus</taxon>
    </lineage>
</organism>
<evidence type="ECO:0000313" key="4">
    <source>
        <dbReference type="Proteomes" id="UP000191931"/>
    </source>
</evidence>
<dbReference type="STRING" id="1246637.MTBBW1_2560011"/>
<dbReference type="OrthoDB" id="9788272at2"/>
<dbReference type="CDD" id="cd06426">
    <property type="entry name" value="NTP_transferase_like_2"/>
    <property type="match status" value="1"/>
</dbReference>